<dbReference type="Gene3D" id="3.40.50.300">
    <property type="entry name" value="P-loop containing nucleotide triphosphate hydrolases"/>
    <property type="match status" value="1"/>
</dbReference>
<reference evidence="2 3" key="1">
    <citation type="submission" date="2019-04" db="EMBL/GenBank/DDBJ databases">
        <title>A reverse ecology approach based on a biological definition of microbial populations.</title>
        <authorList>
            <person name="Arevalo P."/>
            <person name="Vaninsberghe D."/>
            <person name="Elsherbini J."/>
            <person name="Gore J."/>
            <person name="Polz M."/>
        </authorList>
    </citation>
    <scope>NUCLEOTIDE SEQUENCE [LARGE SCALE GENOMIC DNA]</scope>
    <source>
        <strain evidence="2 3">10N.261.46.F4</strain>
    </source>
</reference>
<accession>A0A4U1ZAT1</accession>
<name>A0A4U1ZAT1_9VIBR</name>
<gene>
    <name evidence="2" type="ORF">FCV50_11465</name>
</gene>
<dbReference type="AlphaFoldDB" id="A0A4U1ZAT1"/>
<sequence length="381" mass="43433">MIYCIAGRPRSGKSYESVAFHIIPAIKAGRKVITNVTLNVPYFQKVFGNDVLKLIEVVDGKLNEYGSMDRPFSKLDDYITDWRDADNKGPLFVIDEAHMVLPNRQLDSKILEFYSLHGHYGIDIILLTQNLRKIHKDVRDMVEMTYYCAKNTAFGSKNTYTKKVRIGATTEVVNEEQRKYKKSFFPFYQSHTQSSGSVAEAMSNDIKPIWHRWPFWMGGTLIISGIIFNIYAWSGSDEKSEPVIKSKQNNVAESAQVTVPDGVPGKTVKPVKKPAGFGPLDDFDMFVTGYARQTAWHDVTQNLVDFQNSFVRIYIEVHQNDSKLFTFSQSELIEMGYGFKVLADCVYRVTWGDSVKILTCVDSRDENRVNDPFDFSKAVKI</sequence>
<organism evidence="2 3">
    <name type="scientific">Vibrio kanaloae</name>
    <dbReference type="NCBI Taxonomy" id="170673"/>
    <lineage>
        <taxon>Bacteria</taxon>
        <taxon>Pseudomonadati</taxon>
        <taxon>Pseudomonadota</taxon>
        <taxon>Gammaproteobacteria</taxon>
        <taxon>Vibrionales</taxon>
        <taxon>Vibrionaceae</taxon>
        <taxon>Vibrio</taxon>
    </lineage>
</organism>
<dbReference type="Proteomes" id="UP000307574">
    <property type="component" value="Unassembled WGS sequence"/>
</dbReference>
<comment type="caution">
    <text evidence="2">The sequence shown here is derived from an EMBL/GenBank/DDBJ whole genome shotgun (WGS) entry which is preliminary data.</text>
</comment>
<proteinExistence type="predicted"/>
<dbReference type="EMBL" id="SYUV01000035">
    <property type="protein sequence ID" value="TKF31654.1"/>
    <property type="molecule type" value="Genomic_DNA"/>
</dbReference>
<dbReference type="SUPFAM" id="SSF52540">
    <property type="entry name" value="P-loop containing nucleoside triphosphate hydrolases"/>
    <property type="match status" value="1"/>
</dbReference>
<dbReference type="InterPro" id="IPR027417">
    <property type="entry name" value="P-loop_NTPase"/>
</dbReference>
<evidence type="ECO:0000313" key="3">
    <source>
        <dbReference type="Proteomes" id="UP000307574"/>
    </source>
</evidence>
<evidence type="ECO:0000313" key="2">
    <source>
        <dbReference type="EMBL" id="TKF31654.1"/>
    </source>
</evidence>
<dbReference type="RefSeq" id="WP_136980379.1">
    <property type="nucleotide sequence ID" value="NZ_SYUV01000035.1"/>
</dbReference>
<protein>
    <submittedName>
        <fullName evidence="2">Assembly protein</fullName>
    </submittedName>
</protein>
<evidence type="ECO:0000259" key="1">
    <source>
        <dbReference type="Pfam" id="PF05707"/>
    </source>
</evidence>
<dbReference type="InterPro" id="IPR008900">
    <property type="entry name" value="Zot_N"/>
</dbReference>
<dbReference type="Pfam" id="PF05707">
    <property type="entry name" value="Zot"/>
    <property type="match status" value="1"/>
</dbReference>
<feature type="domain" description="Zona occludens toxin N-terminal" evidence="1">
    <location>
        <begin position="1"/>
        <end position="193"/>
    </location>
</feature>